<accession>A0AAN9TMA9</accession>
<dbReference type="EMBL" id="JBBCAQ010000010">
    <property type="protein sequence ID" value="KAK7601770.1"/>
    <property type="molecule type" value="Genomic_DNA"/>
</dbReference>
<organism evidence="1 2">
    <name type="scientific">Parthenolecanium corni</name>
    <dbReference type="NCBI Taxonomy" id="536013"/>
    <lineage>
        <taxon>Eukaryota</taxon>
        <taxon>Metazoa</taxon>
        <taxon>Ecdysozoa</taxon>
        <taxon>Arthropoda</taxon>
        <taxon>Hexapoda</taxon>
        <taxon>Insecta</taxon>
        <taxon>Pterygota</taxon>
        <taxon>Neoptera</taxon>
        <taxon>Paraneoptera</taxon>
        <taxon>Hemiptera</taxon>
        <taxon>Sternorrhyncha</taxon>
        <taxon>Coccoidea</taxon>
        <taxon>Coccidae</taxon>
        <taxon>Parthenolecanium</taxon>
    </lineage>
</organism>
<dbReference type="Proteomes" id="UP001367676">
    <property type="component" value="Unassembled WGS sequence"/>
</dbReference>
<evidence type="ECO:0000313" key="2">
    <source>
        <dbReference type="Proteomes" id="UP001367676"/>
    </source>
</evidence>
<reference evidence="1 2" key="1">
    <citation type="submission" date="2024-03" db="EMBL/GenBank/DDBJ databases">
        <title>Adaptation during the transition from Ophiocordyceps entomopathogen to insect associate is accompanied by gene loss and intensified selection.</title>
        <authorList>
            <person name="Ward C.M."/>
            <person name="Onetto C.A."/>
            <person name="Borneman A.R."/>
        </authorList>
    </citation>
    <scope>NUCLEOTIDE SEQUENCE [LARGE SCALE GENOMIC DNA]</scope>
    <source>
        <strain evidence="1">AWRI1</strain>
        <tissue evidence="1">Single Adult Female</tissue>
    </source>
</reference>
<proteinExistence type="predicted"/>
<sequence length="478" mass="57098">MAENLNVDHGDDVFESDYDPDYLEHVIKMDRGLKNEFFKIIGGQPKTIPSLEMHEKAAVEPNGDLGIFYRYFSTKYVSIRLMEDARSGMLNNHASIFPFQTNRSLPVCDMPELDIKFSSAIKEFVEKHFSQNVDIKNLKNLFWTNVSNFKNNHFPNAPSLDQLARIIEIGSSWRNRQPPPECDYLKNFIRLNDDGIKWYRNFQSKFNEACKVYEKDLILPEKGDSYFKYLPEINCCELLLLLETRFYESNSEKYVRLFKKYLFFFKNAIEREENPVCFIDDTLFACLQFKKDYETFREDKSIYDCQWELWMMTLVHRRKHATFSNQKINLQPDRNNLEILVTYMDTLPLESPKPAIVYHGEPKYPRFKVFLLLHDSVFLINYRRKEKEHFEGLIGQILKSALLSREIKELKYYNAYSSKETTFEMPQTKDEIRRFIHQLTVRERNENRLEPLYPLKFLLTPEVRKYFAKLPAIPRYRN</sequence>
<keyword evidence="2" id="KW-1185">Reference proteome</keyword>
<comment type="caution">
    <text evidence="1">The sequence shown here is derived from an EMBL/GenBank/DDBJ whole genome shotgun (WGS) entry which is preliminary data.</text>
</comment>
<gene>
    <name evidence="1" type="ORF">V9T40_009211</name>
</gene>
<dbReference type="AlphaFoldDB" id="A0AAN9TMA9"/>
<name>A0AAN9TMA9_9HEMI</name>
<evidence type="ECO:0000313" key="1">
    <source>
        <dbReference type="EMBL" id="KAK7601770.1"/>
    </source>
</evidence>
<protein>
    <submittedName>
        <fullName evidence="1">Uncharacterized protein</fullName>
    </submittedName>
</protein>